<feature type="non-terminal residue" evidence="1">
    <location>
        <position position="1"/>
    </location>
</feature>
<dbReference type="Gene3D" id="1.10.1380.10">
    <property type="entry name" value="Neutral endopeptidase , domain2"/>
    <property type="match status" value="1"/>
</dbReference>
<keyword evidence="2" id="KW-1185">Reference proteome</keyword>
<dbReference type="AlphaFoldDB" id="A0AAV5WTJ8"/>
<feature type="non-terminal residue" evidence="1">
    <location>
        <position position="67"/>
    </location>
</feature>
<name>A0AAV5WTJ8_9BILA</name>
<protein>
    <submittedName>
        <fullName evidence="1">Uncharacterized protein</fullName>
    </submittedName>
</protein>
<evidence type="ECO:0000313" key="2">
    <source>
        <dbReference type="Proteomes" id="UP001432322"/>
    </source>
</evidence>
<dbReference type="Proteomes" id="UP001432322">
    <property type="component" value="Unassembled WGS sequence"/>
</dbReference>
<dbReference type="InterPro" id="IPR042089">
    <property type="entry name" value="Peptidase_M13_dom_2"/>
</dbReference>
<reference evidence="1" key="1">
    <citation type="submission" date="2023-10" db="EMBL/GenBank/DDBJ databases">
        <title>Genome assembly of Pristionchus species.</title>
        <authorList>
            <person name="Yoshida K."/>
            <person name="Sommer R.J."/>
        </authorList>
    </citation>
    <scope>NUCLEOTIDE SEQUENCE</scope>
    <source>
        <strain evidence="1">RS5133</strain>
    </source>
</reference>
<evidence type="ECO:0000313" key="1">
    <source>
        <dbReference type="EMBL" id="GMT35524.1"/>
    </source>
</evidence>
<dbReference type="EMBL" id="BTSY01000007">
    <property type="protein sequence ID" value="GMT35524.1"/>
    <property type="molecule type" value="Genomic_DNA"/>
</dbReference>
<comment type="caution">
    <text evidence="1">The sequence shown here is derived from an EMBL/GenBank/DDBJ whole genome shotgun (WGS) entry which is preliminary data.</text>
</comment>
<proteinExistence type="predicted"/>
<accession>A0AAV5WTJ8</accession>
<gene>
    <name evidence="1" type="ORF">PFISCL1PPCAC_26822</name>
</gene>
<sequence length="67" mass="7667">VKMFYRKCMDVEIIERDDNMEMITALKALGPFPMMGEHFSMDDSADLTDMIIKIEAQGGYAFIQAEI</sequence>
<organism evidence="1 2">
    <name type="scientific">Pristionchus fissidentatus</name>
    <dbReference type="NCBI Taxonomy" id="1538716"/>
    <lineage>
        <taxon>Eukaryota</taxon>
        <taxon>Metazoa</taxon>
        <taxon>Ecdysozoa</taxon>
        <taxon>Nematoda</taxon>
        <taxon>Chromadorea</taxon>
        <taxon>Rhabditida</taxon>
        <taxon>Rhabditina</taxon>
        <taxon>Diplogasteromorpha</taxon>
        <taxon>Diplogasteroidea</taxon>
        <taxon>Neodiplogasteridae</taxon>
        <taxon>Pristionchus</taxon>
    </lineage>
</organism>